<accession>A0AB73MTB6</accession>
<comment type="caution">
    <text evidence="1">The sequence shown here is derived from an EMBL/GenBank/DDBJ whole genome shotgun (WGS) entry which is preliminary data.</text>
</comment>
<evidence type="ECO:0000313" key="2">
    <source>
        <dbReference type="Proteomes" id="UP000190210"/>
    </source>
</evidence>
<dbReference type="NCBIfam" id="NF042945">
    <property type="entry name" value="DUF4297_antiphage"/>
    <property type="match status" value="1"/>
</dbReference>
<protein>
    <recommendedName>
        <fullName evidence="3">Restriction endonuclease type IV Mrr domain-containing protein</fullName>
    </recommendedName>
</protein>
<gene>
    <name evidence="1" type="ORF">Xclt_09235</name>
</gene>
<proteinExistence type="predicted"/>
<feature type="non-terminal residue" evidence="1">
    <location>
        <position position="278"/>
    </location>
</feature>
<dbReference type="AlphaFoldDB" id="A0AB73MTB6"/>
<dbReference type="RefSeq" id="WP_078537228.1">
    <property type="nucleotide sequence ID" value="NZ_LOKA01000009.1"/>
</dbReference>
<reference evidence="1 2" key="1">
    <citation type="submission" date="2015-12" db="EMBL/GenBank/DDBJ databases">
        <authorList>
            <person name="Bansal K."/>
            <person name="Midha S."/>
            <person name="Patil P.B."/>
        </authorList>
    </citation>
    <scope>NUCLEOTIDE SEQUENCE [LARGE SCALE GENOMIC DNA]</scope>
    <source>
        <strain evidence="1 2">LMG9045</strain>
    </source>
</reference>
<organism evidence="1 2">
    <name type="scientific">Xanthomonas axonopodis pv. clitoriae</name>
    <dbReference type="NCBI Taxonomy" id="487828"/>
    <lineage>
        <taxon>Bacteria</taxon>
        <taxon>Pseudomonadati</taxon>
        <taxon>Pseudomonadota</taxon>
        <taxon>Gammaproteobacteria</taxon>
        <taxon>Lysobacterales</taxon>
        <taxon>Lysobacteraceae</taxon>
        <taxon>Xanthomonas</taxon>
    </lineage>
</organism>
<name>A0AB73MTB6_9XANT</name>
<dbReference type="EMBL" id="LOKA01000009">
    <property type="protein sequence ID" value="OOW84193.1"/>
    <property type="molecule type" value="Genomic_DNA"/>
</dbReference>
<sequence length="278" mass="32421">MTDRSATATIKGYFYQFDQTIVRLLEATKHGSITVEGVEDIDLDDGNESAFVQCKYYEGTEYNHSVIKEAVIHMLRHFHAADCSSDQVFRYRLHGHYRGGQHKLKLPLTDEFLKEHFLTYTRDKLVHKVHEELAITDGQLAAFRALLDIDVNALSYDDQQAKMFRLLEAEIQECTASDAQSFFYPMAINVVQELAINADEAKRKITKDQFLKAINRKDVVFSAWLREHLGREYFARMIRRKYFYFGRTKMPKASRFFVIEMGDEYEVDKASRDTPRIS</sequence>
<evidence type="ECO:0008006" key="3">
    <source>
        <dbReference type="Google" id="ProtNLM"/>
    </source>
</evidence>
<dbReference type="Proteomes" id="UP000190210">
    <property type="component" value="Unassembled WGS sequence"/>
</dbReference>
<evidence type="ECO:0000313" key="1">
    <source>
        <dbReference type="EMBL" id="OOW84193.1"/>
    </source>
</evidence>